<dbReference type="NCBIfam" id="NF006969">
    <property type="entry name" value="PRK09441.1-2"/>
    <property type="match status" value="1"/>
</dbReference>
<dbReference type="AlphaFoldDB" id="A0AA38VCF7"/>
<feature type="domain" description="Glycosyl hydrolase family 13 catalytic" evidence="7">
    <location>
        <begin position="23"/>
        <end position="415"/>
    </location>
</feature>
<comment type="similarity">
    <text evidence="2">Belongs to the glycosyl hydrolase 13 family.</text>
</comment>
<dbReference type="InterPro" id="IPR015237">
    <property type="entry name" value="Alpha-amylase_C_pro"/>
</dbReference>
<dbReference type="SUPFAM" id="SSF51445">
    <property type="entry name" value="(Trans)glycosidases"/>
    <property type="match status" value="1"/>
</dbReference>
<dbReference type="SUPFAM" id="SSF51011">
    <property type="entry name" value="Glycosyl hydrolase domain"/>
    <property type="match status" value="1"/>
</dbReference>
<comment type="cofactor">
    <cofactor evidence="1">
        <name>Ca(2+)</name>
        <dbReference type="ChEBI" id="CHEBI:29108"/>
    </cofactor>
</comment>
<evidence type="ECO:0000256" key="5">
    <source>
        <dbReference type="ARBA" id="ARBA00023277"/>
    </source>
</evidence>
<dbReference type="NCBIfam" id="NF006968">
    <property type="entry name" value="PRK09441.1-1"/>
    <property type="match status" value="1"/>
</dbReference>
<evidence type="ECO:0000256" key="4">
    <source>
        <dbReference type="ARBA" id="ARBA00022801"/>
    </source>
</evidence>
<dbReference type="GO" id="GO:0005509">
    <property type="term" value="F:calcium ion binding"/>
    <property type="evidence" value="ECO:0007669"/>
    <property type="project" value="InterPro"/>
</dbReference>
<evidence type="ECO:0000259" key="7">
    <source>
        <dbReference type="SMART" id="SM00642"/>
    </source>
</evidence>
<evidence type="ECO:0000313" key="8">
    <source>
        <dbReference type="EMBL" id="KAJ9137571.1"/>
    </source>
</evidence>
<dbReference type="InterPro" id="IPR017853">
    <property type="entry name" value="GH"/>
</dbReference>
<evidence type="ECO:0000256" key="2">
    <source>
        <dbReference type="ARBA" id="ARBA00008061"/>
    </source>
</evidence>
<dbReference type="Pfam" id="PF00128">
    <property type="entry name" value="Alpha-amylase"/>
    <property type="match status" value="1"/>
</dbReference>
<dbReference type="GO" id="GO:0005975">
    <property type="term" value="P:carbohydrate metabolic process"/>
    <property type="evidence" value="ECO:0007669"/>
    <property type="project" value="InterPro"/>
</dbReference>
<dbReference type="PANTHER" id="PTHR43447">
    <property type="entry name" value="ALPHA-AMYLASE"/>
    <property type="match status" value="1"/>
</dbReference>
<dbReference type="PIRSF" id="PIRSF001021">
    <property type="entry name" value="Alph-amls_thrmst"/>
    <property type="match status" value="1"/>
</dbReference>
<name>A0AA38VCF7_9PEZI</name>
<protein>
    <submittedName>
        <fullName evidence="8">Alpha-amylase</fullName>
    </submittedName>
</protein>
<evidence type="ECO:0000256" key="6">
    <source>
        <dbReference type="ARBA" id="ARBA00023295"/>
    </source>
</evidence>
<dbReference type="SMART" id="SM00642">
    <property type="entry name" value="Aamy"/>
    <property type="match status" value="1"/>
</dbReference>
<gene>
    <name evidence="8" type="ORF">NKR23_g9059</name>
</gene>
<keyword evidence="4" id="KW-0378">Hydrolase</keyword>
<keyword evidence="3" id="KW-0479">Metal-binding</keyword>
<dbReference type="EMBL" id="JANBVO010000034">
    <property type="protein sequence ID" value="KAJ9137571.1"/>
    <property type="molecule type" value="Genomic_DNA"/>
</dbReference>
<dbReference type="CDD" id="cd11318">
    <property type="entry name" value="AmyAc_bac_fung_AmyA"/>
    <property type="match status" value="1"/>
</dbReference>
<dbReference type="Pfam" id="PF09154">
    <property type="entry name" value="Alpha-amy_C_pro"/>
    <property type="match status" value="1"/>
</dbReference>
<dbReference type="Gene3D" id="2.60.40.1180">
    <property type="entry name" value="Golgi alpha-mannosidase II"/>
    <property type="match status" value="1"/>
</dbReference>
<evidence type="ECO:0000256" key="1">
    <source>
        <dbReference type="ARBA" id="ARBA00001913"/>
    </source>
</evidence>
<dbReference type="InterPro" id="IPR006047">
    <property type="entry name" value="GH13_cat_dom"/>
</dbReference>
<accession>A0AA38VCF7</accession>
<sequence length="530" mass="59686">MVNGNINTPRKNDAGSNVPPRNDSILQGFEWYCPADHRHWKRLQDELPSLRKLGIKCIWIPPACKAFGKDSTGYDTYDLYDLGEFKQHAQVGTKYGTKAQLLSLAKAAEDQRISITFDVVINHKAGADRCEDVDAVQVDQMNRLLKISDVEHIGAWTGFDYAARSGEYSTFKWNKSHFSGVDYNQKTGGTAIWKFEGKEWAEDASSERGSFDYLMFANIDHSNEDVRRELLSWVEWLGHQLPLGGLRLDAIKHMSKSFVKLFVEHVFKTLGQHIQIVGEYWTTDSHLLASYIEYMDHKVSLYDIKLVHTFRDLSWAQEPDLRTVFEGSLASMKPRQSITLVVNHDTQEGQKSQTLVSPWFIPLAYALILLRANFGTPCVFYGDLYGSFGPLGPRRAGTFEPPVAAQLVAKMLLARRYYAYGPEELYLDRRDCIGFTRRGHRGHSENAGLAVLLTSADEAMTNTMRVGAEHAGERWTDILGNADGEVVIDPLGWAIFSVGPRSVSVWADSDAVGREGMEGFVFNEEIYGCS</sequence>
<evidence type="ECO:0000313" key="9">
    <source>
        <dbReference type="Proteomes" id="UP001174694"/>
    </source>
</evidence>
<dbReference type="Gene3D" id="3.20.20.80">
    <property type="entry name" value="Glycosidases"/>
    <property type="match status" value="1"/>
</dbReference>
<dbReference type="Proteomes" id="UP001174694">
    <property type="component" value="Unassembled WGS sequence"/>
</dbReference>
<comment type="caution">
    <text evidence="8">The sequence shown here is derived from an EMBL/GenBank/DDBJ whole genome shotgun (WGS) entry which is preliminary data.</text>
</comment>
<reference evidence="8" key="1">
    <citation type="submission" date="2022-07" db="EMBL/GenBank/DDBJ databases">
        <title>Fungi with potential for degradation of polypropylene.</title>
        <authorList>
            <person name="Gostincar C."/>
        </authorList>
    </citation>
    <scope>NUCLEOTIDE SEQUENCE</scope>
    <source>
        <strain evidence="8">EXF-13308</strain>
    </source>
</reference>
<dbReference type="GO" id="GO:0004553">
    <property type="term" value="F:hydrolase activity, hydrolyzing O-glycosyl compounds"/>
    <property type="evidence" value="ECO:0007669"/>
    <property type="project" value="InterPro"/>
</dbReference>
<keyword evidence="9" id="KW-1185">Reference proteome</keyword>
<proteinExistence type="inferred from homology"/>
<keyword evidence="6" id="KW-0326">Glycosidase</keyword>
<keyword evidence="5" id="KW-0119">Carbohydrate metabolism</keyword>
<dbReference type="InterPro" id="IPR013776">
    <property type="entry name" value="A-amylase_thermo"/>
</dbReference>
<evidence type="ECO:0000256" key="3">
    <source>
        <dbReference type="ARBA" id="ARBA00022723"/>
    </source>
</evidence>
<dbReference type="Gene3D" id="2.40.30.140">
    <property type="match status" value="1"/>
</dbReference>
<dbReference type="InterPro" id="IPR013780">
    <property type="entry name" value="Glyco_hydro_b"/>
</dbReference>
<organism evidence="8 9">
    <name type="scientific">Pleurostoma richardsiae</name>
    <dbReference type="NCBI Taxonomy" id="41990"/>
    <lineage>
        <taxon>Eukaryota</taxon>
        <taxon>Fungi</taxon>
        <taxon>Dikarya</taxon>
        <taxon>Ascomycota</taxon>
        <taxon>Pezizomycotina</taxon>
        <taxon>Sordariomycetes</taxon>
        <taxon>Sordariomycetidae</taxon>
        <taxon>Calosphaeriales</taxon>
        <taxon>Pleurostomataceae</taxon>
        <taxon>Pleurostoma</taxon>
    </lineage>
</organism>